<keyword evidence="9" id="KW-0560">Oxidoreductase</keyword>
<comment type="pathway">
    <text evidence="3">Amine and polyamine biosynthesis; carnitine biosynthesis.</text>
</comment>
<dbReference type="Gene3D" id="3.60.130.10">
    <property type="entry name" value="Clavaminate synthase-like"/>
    <property type="match status" value="1"/>
</dbReference>
<evidence type="ECO:0000256" key="10">
    <source>
        <dbReference type="ARBA" id="ARBA00023004"/>
    </source>
</evidence>
<evidence type="ECO:0000256" key="11">
    <source>
        <dbReference type="ARBA" id="ARBA00030363"/>
    </source>
</evidence>
<dbReference type="GO" id="GO:0050353">
    <property type="term" value="F:trimethyllysine dioxygenase activity"/>
    <property type="evidence" value="ECO:0007669"/>
    <property type="project" value="UniProtKB-EC"/>
</dbReference>
<evidence type="ECO:0000256" key="7">
    <source>
        <dbReference type="ARBA" id="ARBA00022873"/>
    </source>
</evidence>
<dbReference type="InterPro" id="IPR038492">
    <property type="entry name" value="GBBH-like_N_sf"/>
</dbReference>
<evidence type="ECO:0000256" key="12">
    <source>
        <dbReference type="ARBA" id="ARBA00031778"/>
    </source>
</evidence>
<keyword evidence="20" id="KW-1185">Reference proteome</keyword>
<protein>
    <recommendedName>
        <fullName evidence="16">Trimethyllysine dioxygenase</fullName>
        <ecNumber evidence="5">1.14.11.8</ecNumber>
    </recommendedName>
    <alternativeName>
        <fullName evidence="12">Epsilon-trimethyllysine 2-oxoglutarate dioxygenase</fullName>
    </alternativeName>
    <alternativeName>
        <fullName evidence="11">TML hydroxylase</fullName>
    </alternativeName>
    <alternativeName>
        <fullName evidence="13">TML-alpha-ketoglutarate dioxygenase</fullName>
    </alternativeName>
</protein>
<dbReference type="EMBL" id="SNSC02000001">
    <property type="protein sequence ID" value="TID27631.1"/>
    <property type="molecule type" value="Genomic_DNA"/>
</dbReference>
<dbReference type="Pfam" id="PF06155">
    <property type="entry name" value="GBBH-like_N"/>
    <property type="match status" value="1"/>
</dbReference>
<evidence type="ECO:0000259" key="17">
    <source>
        <dbReference type="Pfam" id="PF02668"/>
    </source>
</evidence>
<evidence type="ECO:0000256" key="13">
    <source>
        <dbReference type="ARBA" id="ARBA00032283"/>
    </source>
</evidence>
<comment type="similarity">
    <text evidence="4">Belongs to the gamma-BBH/TMLD family.</text>
</comment>
<keyword evidence="8 19" id="KW-0223">Dioxygenase</keyword>
<dbReference type="EC" id="1.14.11.8" evidence="5"/>
<reference evidence="19 20" key="1">
    <citation type="submission" date="2019-04" db="EMBL/GenBank/DDBJ databases">
        <title>High contiguity whole genome sequence and gene annotation resource for two Venturia nashicola isolates.</title>
        <authorList>
            <person name="Prokchorchik M."/>
            <person name="Won K."/>
            <person name="Lee Y."/>
            <person name="Choi E.D."/>
            <person name="Segonzac C."/>
            <person name="Sohn K.H."/>
        </authorList>
    </citation>
    <scope>NUCLEOTIDE SEQUENCE [LARGE SCALE GENOMIC DNA]</scope>
    <source>
        <strain evidence="19 20">PRI2</strain>
    </source>
</reference>
<dbReference type="InterPro" id="IPR010376">
    <property type="entry name" value="GBBH-like_N"/>
</dbReference>
<dbReference type="AlphaFoldDB" id="A0A4Z1PDP2"/>
<evidence type="ECO:0000256" key="6">
    <source>
        <dbReference type="ARBA" id="ARBA00022723"/>
    </source>
</evidence>
<dbReference type="InterPro" id="IPR012776">
    <property type="entry name" value="Trimethyllysine_dOase"/>
</dbReference>
<comment type="function">
    <text evidence="14">Converts trimethyllysine (TML) into hydroxytrimethyllysine (HTML).</text>
</comment>
<dbReference type="STRING" id="86259.A0A4Z1PDP2"/>
<name>A0A4Z1PDP2_9PEZI</name>
<comment type="catalytic activity">
    <reaction evidence="15">
        <text>N(6),N(6),N(6)-trimethyl-L-lysine + 2-oxoglutarate + O2 = (3S)-3-hydroxy-N(6),N(6),N(6)-trimethyl-L-lysine + succinate + CO2</text>
        <dbReference type="Rhea" id="RHEA:14181"/>
        <dbReference type="ChEBI" id="CHEBI:15379"/>
        <dbReference type="ChEBI" id="CHEBI:16526"/>
        <dbReference type="ChEBI" id="CHEBI:16810"/>
        <dbReference type="ChEBI" id="CHEBI:30031"/>
        <dbReference type="ChEBI" id="CHEBI:58100"/>
        <dbReference type="ChEBI" id="CHEBI:141499"/>
        <dbReference type="EC" id="1.14.11.8"/>
    </reaction>
</comment>
<keyword evidence="6" id="KW-0479">Metal-binding</keyword>
<evidence type="ECO:0000256" key="2">
    <source>
        <dbReference type="ARBA" id="ARBA00001961"/>
    </source>
</evidence>
<evidence type="ECO:0000313" key="19">
    <source>
        <dbReference type="EMBL" id="TID27631.1"/>
    </source>
</evidence>
<dbReference type="Gene3D" id="3.30.2020.30">
    <property type="match status" value="1"/>
</dbReference>
<dbReference type="Proteomes" id="UP000298493">
    <property type="component" value="Unassembled WGS sequence"/>
</dbReference>
<keyword evidence="7" id="KW-0124">Carnitine biosynthesis</keyword>
<evidence type="ECO:0000256" key="4">
    <source>
        <dbReference type="ARBA" id="ARBA00008654"/>
    </source>
</evidence>
<evidence type="ECO:0000256" key="14">
    <source>
        <dbReference type="ARBA" id="ARBA00046008"/>
    </source>
</evidence>
<evidence type="ECO:0000256" key="16">
    <source>
        <dbReference type="ARBA" id="ARBA00071191"/>
    </source>
</evidence>
<feature type="domain" description="Gamma-butyrobetaine hydroxylase-like N-terminal" evidence="18">
    <location>
        <begin position="68"/>
        <end position="140"/>
    </location>
</feature>
<dbReference type="Pfam" id="PF02668">
    <property type="entry name" value="TauD"/>
    <property type="match status" value="1"/>
</dbReference>
<proteinExistence type="inferred from homology"/>
<dbReference type="PANTHER" id="PTHR10696:SF51">
    <property type="entry name" value="TRIMETHYLLYSINE DIOXYGENASE, MITOCHONDRIAL"/>
    <property type="match status" value="1"/>
</dbReference>
<dbReference type="InterPro" id="IPR042098">
    <property type="entry name" value="TauD-like_sf"/>
</dbReference>
<evidence type="ECO:0000259" key="18">
    <source>
        <dbReference type="Pfam" id="PF06155"/>
    </source>
</evidence>
<sequence length="442" mass="50236">MYRIARPISRSARCTPDRGLPRHFADTAVKARPPLTGTQSRRVITKPQPASPLSVTPKLDDGNIMVFSDTKGTFVPVPYEWLRDHCHCESCVHPSTKQRLIETFDDISPLVAPESVKEESQTFCVKWNDGHESQYSKSWLSASGEKAKSRTSELQGMVEMKLWTGEEVKNAAPTVDYNNVMTTDRGLKAWLYTIRRYGFCYIDNTPVTPEATEKLLERIAYIRHTHYGGFYDFTADLAKGDTAYTQLGIGAHTDNTYFSDPAGLQVFHLLSHPDGEGGASQLVDGFAAARQLLKEDPKAYQTLSQVQIDAHASGNEDSSIQPWTTFPTLIHDPIHDPFEGQLVQVRWNTTDRAAIDLPIEKMQDWYNAARKWTNILKRFEYWEQLQPGKPLIFDNWRVLHGRSAFTGKRRICGGYINRDDFISRFKMTNWGREKVLDLVARG</sequence>
<dbReference type="UniPathway" id="UPA00118"/>
<evidence type="ECO:0000256" key="5">
    <source>
        <dbReference type="ARBA" id="ARBA00012267"/>
    </source>
</evidence>
<evidence type="ECO:0000256" key="9">
    <source>
        <dbReference type="ARBA" id="ARBA00023002"/>
    </source>
</evidence>
<gene>
    <name evidence="19" type="ORF">E6O75_ATG00398</name>
</gene>
<feature type="domain" description="TauD/TfdA-like" evidence="17">
    <location>
        <begin position="172"/>
        <end position="414"/>
    </location>
</feature>
<dbReference type="GO" id="GO:0005506">
    <property type="term" value="F:iron ion binding"/>
    <property type="evidence" value="ECO:0007669"/>
    <property type="project" value="InterPro"/>
</dbReference>
<evidence type="ECO:0000313" key="20">
    <source>
        <dbReference type="Proteomes" id="UP000298493"/>
    </source>
</evidence>
<dbReference type="GO" id="GO:0045329">
    <property type="term" value="P:carnitine biosynthetic process"/>
    <property type="evidence" value="ECO:0007669"/>
    <property type="project" value="UniProtKB-UniPathway"/>
</dbReference>
<organism evidence="19 20">
    <name type="scientific">Venturia nashicola</name>
    <dbReference type="NCBI Taxonomy" id="86259"/>
    <lineage>
        <taxon>Eukaryota</taxon>
        <taxon>Fungi</taxon>
        <taxon>Dikarya</taxon>
        <taxon>Ascomycota</taxon>
        <taxon>Pezizomycotina</taxon>
        <taxon>Dothideomycetes</taxon>
        <taxon>Pleosporomycetidae</taxon>
        <taxon>Venturiales</taxon>
        <taxon>Venturiaceae</taxon>
        <taxon>Venturia</taxon>
    </lineage>
</organism>
<comment type="caution">
    <text evidence="19">The sequence shown here is derived from an EMBL/GenBank/DDBJ whole genome shotgun (WGS) entry which is preliminary data.</text>
</comment>
<dbReference type="FunFam" id="3.60.130.10:FF:000001">
    <property type="entry name" value="Trimethyllysine dioxygenase, mitochondrial"/>
    <property type="match status" value="1"/>
</dbReference>
<dbReference type="SUPFAM" id="SSF51197">
    <property type="entry name" value="Clavaminate synthase-like"/>
    <property type="match status" value="1"/>
</dbReference>
<comment type="cofactor">
    <cofactor evidence="2">
        <name>L-ascorbate</name>
        <dbReference type="ChEBI" id="CHEBI:38290"/>
    </cofactor>
</comment>
<accession>A0A4Z1PDP2</accession>
<dbReference type="CDD" id="cd00250">
    <property type="entry name" value="CAS_like"/>
    <property type="match status" value="1"/>
</dbReference>
<keyword evidence="10" id="KW-0408">Iron</keyword>
<evidence type="ECO:0000256" key="3">
    <source>
        <dbReference type="ARBA" id="ARBA00005022"/>
    </source>
</evidence>
<dbReference type="InterPro" id="IPR050411">
    <property type="entry name" value="AlphaKG_dependent_hydroxylases"/>
</dbReference>
<dbReference type="GO" id="GO:0005739">
    <property type="term" value="C:mitochondrion"/>
    <property type="evidence" value="ECO:0007669"/>
    <property type="project" value="TreeGrafter"/>
</dbReference>
<dbReference type="FunFam" id="3.30.2020.30:FF:000002">
    <property type="entry name" value="Putative gamma-butyrobetaine dioxygenase"/>
    <property type="match status" value="1"/>
</dbReference>
<dbReference type="InterPro" id="IPR003819">
    <property type="entry name" value="TauD/TfdA-like"/>
</dbReference>
<evidence type="ECO:0000256" key="8">
    <source>
        <dbReference type="ARBA" id="ARBA00022964"/>
    </source>
</evidence>
<dbReference type="PANTHER" id="PTHR10696">
    <property type="entry name" value="GAMMA-BUTYROBETAINE HYDROXYLASE-RELATED"/>
    <property type="match status" value="1"/>
</dbReference>
<comment type="cofactor">
    <cofactor evidence="1">
        <name>Fe(2+)</name>
        <dbReference type="ChEBI" id="CHEBI:29033"/>
    </cofactor>
</comment>
<evidence type="ECO:0000256" key="15">
    <source>
        <dbReference type="ARBA" id="ARBA00049334"/>
    </source>
</evidence>
<evidence type="ECO:0000256" key="1">
    <source>
        <dbReference type="ARBA" id="ARBA00001954"/>
    </source>
</evidence>
<dbReference type="NCBIfam" id="TIGR02410">
    <property type="entry name" value="carnitine_TMLD"/>
    <property type="match status" value="1"/>
</dbReference>